<evidence type="ECO:0000313" key="1">
    <source>
        <dbReference type="EMBL" id="KAI8002602.1"/>
    </source>
</evidence>
<protein>
    <submittedName>
        <fullName evidence="1">Protein ACCELERATED CELL DEATH 6</fullName>
    </submittedName>
</protein>
<sequence length="558" mass="61670">MDTSLYKAAMEGNTEILNQNKNLLENQLTPNNNTVLHVAAQFGHIQSVMEILNMCPSMYRKVNSRGDTSLHIAAREGHSTIVRALIEYANALDEELENGVGTAKDMMRMSNEVKDTALHEAVRNHHPIAVQLLTQEDPEFCHPANNAEETPLYLAAERGYVGLVFVILETCTVPAYGGPGGRTALHSAVIHNLEGCTRKLLQWKPALSKEADAYGWTPLHYAARFGYVLRARDLLNADKSVAYIADKDDKKTALHLAASRGHVRVIEELISHCMDCWEIVDGRGQNMLHIAVKKGKKGAIKFILQNFPLSSLINQKDVDGNTPLHLLAASDCYEAGLVKHPKVDMMAFNNDSLTPLDVVCSNKSVEPWGFTKRNFTNAGAHLGRRDVFSRDNDEIVTIERHHVLEKVLPTDIRRSADSHLIVAALITTATFATGFIVPGGYNAHQGLNHGTTILARKAAFKAFVITDFMAMIFSTTAMLIYFVMAGDLDKDKFLRHYVAAYYLIVIAVGAMVLAFITGMYAVLAHSLGLAIALCVIGCLSFLVNYFLLKKAWRKSHNS</sequence>
<gene>
    <name evidence="1" type="ORF">LOK49_LG08G02854</name>
</gene>
<comment type="caution">
    <text evidence="1">The sequence shown here is derived from an EMBL/GenBank/DDBJ whole genome shotgun (WGS) entry which is preliminary data.</text>
</comment>
<evidence type="ECO:0000313" key="2">
    <source>
        <dbReference type="Proteomes" id="UP001060215"/>
    </source>
</evidence>
<accession>A0ACC0GQ00</accession>
<dbReference type="EMBL" id="CM045766">
    <property type="protein sequence ID" value="KAI8002602.1"/>
    <property type="molecule type" value="Genomic_DNA"/>
</dbReference>
<keyword evidence="2" id="KW-1185">Reference proteome</keyword>
<name>A0ACC0GQ00_9ERIC</name>
<reference evidence="1 2" key="1">
    <citation type="journal article" date="2022" name="Plant J.">
        <title>Chromosome-level genome of Camellia lanceoleosa provides a valuable resource for understanding genome evolution and self-incompatibility.</title>
        <authorList>
            <person name="Gong W."/>
            <person name="Xiao S."/>
            <person name="Wang L."/>
            <person name="Liao Z."/>
            <person name="Chang Y."/>
            <person name="Mo W."/>
            <person name="Hu G."/>
            <person name="Li W."/>
            <person name="Zhao G."/>
            <person name="Zhu H."/>
            <person name="Hu X."/>
            <person name="Ji K."/>
            <person name="Xiang X."/>
            <person name="Song Q."/>
            <person name="Yuan D."/>
            <person name="Jin S."/>
            <person name="Zhang L."/>
        </authorList>
    </citation>
    <scope>NUCLEOTIDE SEQUENCE [LARGE SCALE GENOMIC DNA]</scope>
    <source>
        <strain evidence="1">SQ_2022a</strain>
    </source>
</reference>
<organism evidence="1 2">
    <name type="scientific">Camellia lanceoleosa</name>
    <dbReference type="NCBI Taxonomy" id="1840588"/>
    <lineage>
        <taxon>Eukaryota</taxon>
        <taxon>Viridiplantae</taxon>
        <taxon>Streptophyta</taxon>
        <taxon>Embryophyta</taxon>
        <taxon>Tracheophyta</taxon>
        <taxon>Spermatophyta</taxon>
        <taxon>Magnoliopsida</taxon>
        <taxon>eudicotyledons</taxon>
        <taxon>Gunneridae</taxon>
        <taxon>Pentapetalae</taxon>
        <taxon>asterids</taxon>
        <taxon>Ericales</taxon>
        <taxon>Theaceae</taxon>
        <taxon>Camellia</taxon>
    </lineage>
</organism>
<dbReference type="Proteomes" id="UP001060215">
    <property type="component" value="Chromosome 9"/>
</dbReference>
<proteinExistence type="predicted"/>